<organism evidence="1 2">
    <name type="scientific">Diplocloster modestus</name>
    <dbReference type="NCBI Taxonomy" id="2850322"/>
    <lineage>
        <taxon>Bacteria</taxon>
        <taxon>Bacillati</taxon>
        <taxon>Bacillota</taxon>
        <taxon>Clostridia</taxon>
        <taxon>Lachnospirales</taxon>
        <taxon>Lachnospiraceae</taxon>
        <taxon>Diplocloster</taxon>
    </lineage>
</organism>
<dbReference type="RefSeq" id="WP_238727330.1">
    <property type="nucleotide sequence ID" value="NZ_JAHQCX010000018.1"/>
</dbReference>
<evidence type="ECO:0000313" key="2">
    <source>
        <dbReference type="Proteomes" id="UP001314681"/>
    </source>
</evidence>
<dbReference type="EMBL" id="JAHQCX010000018">
    <property type="protein sequence ID" value="MBU9728272.1"/>
    <property type="molecule type" value="Genomic_DNA"/>
</dbReference>
<dbReference type="Proteomes" id="UP001314681">
    <property type="component" value="Unassembled WGS sequence"/>
</dbReference>
<keyword evidence="2" id="KW-1185">Reference proteome</keyword>
<comment type="caution">
    <text evidence="1">The sequence shown here is derived from an EMBL/GenBank/DDBJ whole genome shotgun (WGS) entry which is preliminary data.</text>
</comment>
<gene>
    <name evidence="1" type="ORF">KTH90_19910</name>
</gene>
<dbReference type="NCBIfam" id="TIGR01563">
    <property type="entry name" value="gp16_SPP1"/>
    <property type="match status" value="1"/>
</dbReference>
<name>A0ABS6KCM1_9FIRM</name>
<dbReference type="InterPro" id="IPR008767">
    <property type="entry name" value="Phage_SPP1_head-tail_adaptor"/>
</dbReference>
<proteinExistence type="predicted"/>
<sequence length="116" mass="13619">MPNRKGKFEEFNDGVMSVYRVNEEDNIIPKLDYEIRYGEEVVSIKRHYGAKAVGEEIVKSIHVQLMSEIDTHDIVIIDGRQYEIEQIQPDKSTLPPILRISLTKLETHREKKMDYE</sequence>
<protein>
    <submittedName>
        <fullName evidence="1">Phage head closure protein</fullName>
    </submittedName>
</protein>
<evidence type="ECO:0000313" key="1">
    <source>
        <dbReference type="EMBL" id="MBU9728272.1"/>
    </source>
</evidence>
<reference evidence="1 2" key="1">
    <citation type="submission" date="2021-06" db="EMBL/GenBank/DDBJ databases">
        <title>Description of novel taxa of the family Lachnospiraceae.</title>
        <authorList>
            <person name="Chaplin A.V."/>
            <person name="Sokolova S.R."/>
            <person name="Pikina A.P."/>
            <person name="Korzhanova M."/>
            <person name="Belova V."/>
            <person name="Korostin D."/>
            <person name="Efimov B.A."/>
        </authorList>
    </citation>
    <scope>NUCLEOTIDE SEQUENCE [LARGE SCALE GENOMIC DNA]</scope>
    <source>
        <strain evidence="1 2">ASD4241</strain>
    </source>
</reference>
<accession>A0ABS6KCM1</accession>